<dbReference type="GeneID" id="35599641"/>
<dbReference type="AlphaFoldDB" id="A0A2D3VDH8"/>
<feature type="compositionally biased region" description="Polar residues" evidence="1">
    <location>
        <begin position="38"/>
        <end position="53"/>
    </location>
</feature>
<dbReference type="Pfam" id="PF20233">
    <property type="entry name" value="DUF6590"/>
    <property type="match status" value="1"/>
</dbReference>
<gene>
    <name evidence="3" type="ORF">RCC_04467</name>
</gene>
<evidence type="ECO:0000256" key="1">
    <source>
        <dbReference type="SAM" id="MobiDB-lite"/>
    </source>
</evidence>
<feature type="domain" description="DUF6590" evidence="2">
    <location>
        <begin position="117"/>
        <end position="273"/>
    </location>
</feature>
<feature type="region of interest" description="Disordered" evidence="1">
    <location>
        <begin position="1"/>
        <end position="66"/>
    </location>
</feature>
<dbReference type="InterPro" id="IPR046497">
    <property type="entry name" value="DUF6590"/>
</dbReference>
<dbReference type="RefSeq" id="XP_023625513.1">
    <property type="nucleotide sequence ID" value="XM_023769745.1"/>
</dbReference>
<name>A0A2D3VDH8_9PEZI</name>
<dbReference type="Proteomes" id="UP000225277">
    <property type="component" value="Unassembled WGS sequence"/>
</dbReference>
<evidence type="ECO:0000313" key="3">
    <source>
        <dbReference type="EMBL" id="CZT18623.1"/>
    </source>
</evidence>
<organism evidence="3 4">
    <name type="scientific">Ramularia collo-cygni</name>
    <dbReference type="NCBI Taxonomy" id="112498"/>
    <lineage>
        <taxon>Eukaryota</taxon>
        <taxon>Fungi</taxon>
        <taxon>Dikarya</taxon>
        <taxon>Ascomycota</taxon>
        <taxon>Pezizomycotina</taxon>
        <taxon>Dothideomycetes</taxon>
        <taxon>Dothideomycetidae</taxon>
        <taxon>Mycosphaerellales</taxon>
        <taxon>Mycosphaerellaceae</taxon>
        <taxon>Ramularia</taxon>
    </lineage>
</organism>
<protein>
    <recommendedName>
        <fullName evidence="2">DUF6590 domain-containing protein</fullName>
    </recommendedName>
</protein>
<sequence>MAEPGGNQRERSRSRSRSRGRGEQPIGQADPSTAADVGTTSLNAGAAGSQASLPNPGPAQNPDPAMFDTGLALRFRVLTQPYQRQTQYPQWMDPDLLRPTTWNDRPTYIKPEATWATYNPGDVISSPWHLPNLDGSLKRDDRLLTETGVPSGYLIGNLTTKCWIYSKPRMFVVLYKHSRSMTCLPIYSNRNQGFSKIDLNRWGEYVCIRDLHNPNINSRGHYPAVDFVHLSGNPRDALLPTSTIHLTASTSISWEEERIRQIGRVTRMGFQRLFNAYNNAISDAYNQIDVTSMPSIPDWESPRSRDYRLRGDGIY</sequence>
<evidence type="ECO:0000313" key="4">
    <source>
        <dbReference type="Proteomes" id="UP000225277"/>
    </source>
</evidence>
<proteinExistence type="predicted"/>
<evidence type="ECO:0000259" key="2">
    <source>
        <dbReference type="Pfam" id="PF20233"/>
    </source>
</evidence>
<reference evidence="3 4" key="1">
    <citation type="submission" date="2016-03" db="EMBL/GenBank/DDBJ databases">
        <authorList>
            <person name="Ploux O."/>
        </authorList>
    </citation>
    <scope>NUCLEOTIDE SEQUENCE [LARGE SCALE GENOMIC DNA]</scope>
    <source>
        <strain evidence="3 4">URUG2</strain>
    </source>
</reference>
<dbReference type="EMBL" id="FJUY01000006">
    <property type="protein sequence ID" value="CZT18623.1"/>
    <property type="molecule type" value="Genomic_DNA"/>
</dbReference>
<keyword evidence="4" id="KW-1185">Reference proteome</keyword>
<accession>A0A2D3VDH8</accession>